<name>A3IIE6_9CHRO</name>
<sequence length="20" mass="2383">MLHDQSRTRCMMNHIVTHTA</sequence>
<protein>
    <submittedName>
        <fullName evidence="1">Uncharacterized protein</fullName>
    </submittedName>
</protein>
<accession>A3IIE6</accession>
<gene>
    <name evidence="1" type="ORF">CY0110_17322</name>
</gene>
<evidence type="ECO:0000313" key="1">
    <source>
        <dbReference type="EMBL" id="EAZ93578.1"/>
    </source>
</evidence>
<keyword evidence="2" id="KW-1185">Reference proteome</keyword>
<dbReference type="AlphaFoldDB" id="A3IIE6"/>
<comment type="caution">
    <text evidence="1">The sequence shown here is derived from an EMBL/GenBank/DDBJ whole genome shotgun (WGS) entry which is preliminary data.</text>
</comment>
<dbReference type="EMBL" id="AAXW01000002">
    <property type="protein sequence ID" value="EAZ93578.1"/>
    <property type="molecule type" value="Genomic_DNA"/>
</dbReference>
<evidence type="ECO:0000313" key="2">
    <source>
        <dbReference type="Proteomes" id="UP000003781"/>
    </source>
</evidence>
<dbReference type="Proteomes" id="UP000003781">
    <property type="component" value="Unassembled WGS sequence"/>
</dbReference>
<reference evidence="1 2" key="1">
    <citation type="submission" date="2007-03" db="EMBL/GenBank/DDBJ databases">
        <authorList>
            <person name="Stal L."/>
            <person name="Ferriera S."/>
            <person name="Johnson J."/>
            <person name="Kravitz S."/>
            <person name="Beeson K."/>
            <person name="Sutton G."/>
            <person name="Rogers Y.-H."/>
            <person name="Friedman R."/>
            <person name="Frazier M."/>
            <person name="Venter J.C."/>
        </authorList>
    </citation>
    <scope>NUCLEOTIDE SEQUENCE [LARGE SCALE GENOMIC DNA]</scope>
    <source>
        <strain evidence="1 2">CCY0110</strain>
    </source>
</reference>
<proteinExistence type="predicted"/>
<organism evidence="1 2">
    <name type="scientific">Crocosphaera chwakensis CCY0110</name>
    <dbReference type="NCBI Taxonomy" id="391612"/>
    <lineage>
        <taxon>Bacteria</taxon>
        <taxon>Bacillati</taxon>
        <taxon>Cyanobacteriota</taxon>
        <taxon>Cyanophyceae</taxon>
        <taxon>Oscillatoriophycideae</taxon>
        <taxon>Chroococcales</taxon>
        <taxon>Aphanothecaceae</taxon>
        <taxon>Crocosphaera</taxon>
        <taxon>Crocosphaera chwakensis</taxon>
    </lineage>
</organism>